<dbReference type="PANTHER" id="PTHR38116">
    <property type="entry name" value="CHROMOSOME 7, WHOLE GENOME SHOTGUN SEQUENCE"/>
    <property type="match status" value="1"/>
</dbReference>
<dbReference type="HOGENOM" id="CLU_038488_0_0_1"/>
<accession>W9WYH1</accession>
<dbReference type="InterPro" id="IPR021833">
    <property type="entry name" value="DUF3425"/>
</dbReference>
<feature type="region of interest" description="Disordered" evidence="1">
    <location>
        <begin position="1"/>
        <end position="24"/>
    </location>
</feature>
<dbReference type="PROSITE" id="PS00036">
    <property type="entry name" value="BZIP_BASIC"/>
    <property type="match status" value="1"/>
</dbReference>
<dbReference type="OrthoDB" id="10261951at2759"/>
<protein>
    <recommendedName>
        <fullName evidence="2">BZIP domain-containing protein</fullName>
    </recommendedName>
</protein>
<feature type="domain" description="BZIP" evidence="2">
    <location>
        <begin position="25"/>
        <end position="39"/>
    </location>
</feature>
<evidence type="ECO:0000259" key="2">
    <source>
        <dbReference type="PROSITE" id="PS00036"/>
    </source>
</evidence>
<evidence type="ECO:0000313" key="3">
    <source>
        <dbReference type="EMBL" id="EXJ69711.1"/>
    </source>
</evidence>
<dbReference type="Pfam" id="PF11905">
    <property type="entry name" value="DUF3425"/>
    <property type="match status" value="1"/>
</dbReference>
<evidence type="ECO:0000313" key="4">
    <source>
        <dbReference type="Proteomes" id="UP000019471"/>
    </source>
</evidence>
<reference evidence="3 4" key="1">
    <citation type="submission" date="2013-03" db="EMBL/GenBank/DDBJ databases">
        <title>The Genome Sequence of Cladophialophora psammophila CBS 110553.</title>
        <authorList>
            <consortium name="The Broad Institute Genomics Platform"/>
            <person name="Cuomo C."/>
            <person name="de Hoog S."/>
            <person name="Gorbushina A."/>
            <person name="Walker B."/>
            <person name="Young S.K."/>
            <person name="Zeng Q."/>
            <person name="Gargeya S."/>
            <person name="Fitzgerald M."/>
            <person name="Haas B."/>
            <person name="Abouelleil A."/>
            <person name="Allen A.W."/>
            <person name="Alvarado L."/>
            <person name="Arachchi H.M."/>
            <person name="Berlin A.M."/>
            <person name="Chapman S.B."/>
            <person name="Gainer-Dewar J."/>
            <person name="Goldberg J."/>
            <person name="Griggs A."/>
            <person name="Gujja S."/>
            <person name="Hansen M."/>
            <person name="Howarth C."/>
            <person name="Imamovic A."/>
            <person name="Ireland A."/>
            <person name="Larimer J."/>
            <person name="McCowan C."/>
            <person name="Murphy C."/>
            <person name="Pearson M."/>
            <person name="Poon T.W."/>
            <person name="Priest M."/>
            <person name="Roberts A."/>
            <person name="Saif S."/>
            <person name="Shea T."/>
            <person name="Sisk P."/>
            <person name="Sykes S."/>
            <person name="Wortman J."/>
            <person name="Nusbaum C."/>
            <person name="Birren B."/>
        </authorList>
    </citation>
    <scope>NUCLEOTIDE SEQUENCE [LARGE SCALE GENOMIC DNA]</scope>
    <source>
        <strain evidence="3 4">CBS 110553</strain>
    </source>
</reference>
<dbReference type="GeneID" id="19191490"/>
<feature type="compositionally biased region" description="Polar residues" evidence="1">
    <location>
        <begin position="122"/>
        <end position="138"/>
    </location>
</feature>
<dbReference type="RefSeq" id="XP_007745563.1">
    <property type="nucleotide sequence ID" value="XM_007747373.1"/>
</dbReference>
<feature type="compositionally biased region" description="Basic and acidic residues" evidence="1">
    <location>
        <begin position="7"/>
        <end position="24"/>
    </location>
</feature>
<evidence type="ECO:0000256" key="1">
    <source>
        <dbReference type="SAM" id="MobiDB-lite"/>
    </source>
</evidence>
<dbReference type="InterPro" id="IPR004827">
    <property type="entry name" value="bZIP"/>
</dbReference>
<proteinExistence type="predicted"/>
<feature type="region of interest" description="Disordered" evidence="1">
    <location>
        <begin position="108"/>
        <end position="199"/>
    </location>
</feature>
<gene>
    <name evidence="3" type="ORF">A1O5_06782</name>
</gene>
<dbReference type="Gene3D" id="1.20.5.170">
    <property type="match status" value="1"/>
</dbReference>
<dbReference type="CDD" id="cd14688">
    <property type="entry name" value="bZIP_YAP"/>
    <property type="match status" value="1"/>
</dbReference>
<dbReference type="EMBL" id="AMGX01000010">
    <property type="protein sequence ID" value="EXJ69711.1"/>
    <property type="molecule type" value="Genomic_DNA"/>
</dbReference>
<keyword evidence="4" id="KW-1185">Reference proteome</keyword>
<name>W9WYH1_9EURO</name>
<dbReference type="eggNOG" id="ENOG502SMID">
    <property type="taxonomic scope" value="Eukaryota"/>
</dbReference>
<dbReference type="GO" id="GO:0003700">
    <property type="term" value="F:DNA-binding transcription factor activity"/>
    <property type="evidence" value="ECO:0007669"/>
    <property type="project" value="InterPro"/>
</dbReference>
<organism evidence="3 4">
    <name type="scientific">Cladophialophora psammophila CBS 110553</name>
    <dbReference type="NCBI Taxonomy" id="1182543"/>
    <lineage>
        <taxon>Eukaryota</taxon>
        <taxon>Fungi</taxon>
        <taxon>Dikarya</taxon>
        <taxon>Ascomycota</taxon>
        <taxon>Pezizomycotina</taxon>
        <taxon>Eurotiomycetes</taxon>
        <taxon>Chaetothyriomycetidae</taxon>
        <taxon>Chaetothyriales</taxon>
        <taxon>Herpotrichiellaceae</taxon>
        <taxon>Cladophialophora</taxon>
    </lineage>
</organism>
<sequence>MAKRTKPRDFPASELREHSGNSEVRKLRNRISQKAFRARQAMRVKVLEERVYNGARPDAEWVTRLQDQNAALREHLLECHKKFTSLQVSMKALADASALALGIESLDSGSKRAQVEEDEDSTGTAPSLNSEKGQSGTISPDFGDSLVEELRTRNGDSNDGGGLHAHHQPGGQNHEVWPSSTVQPSGAIETDVGEPSDNQSIPIINLDYFTSTESSGLHDGVDTNQMLQLDDKNWGEPLSLGLVFSEDLGPLKYKSIWKASLTACQTYGLKRTNSPFSDHIDALEYCLCWSWSRFSTSLMPSEQITSSIESMLLTFVNMSWQSMTAWHTYTKAHIPLKDLMAWRIYKTPDRYLRITPAYQPTKLQMSVPHPSIIDWIPWPQLRDKLIIHHSANPCLDSLICDIGNSYVVPGDLSLLVKCPQPVAGYIGVWDLVRAIAPEATRPYEHPPTCESGQSRLAEDQGFPQNPAAIHNLVDSMHKDTFKDVNLPANDAMTLFSSRALAAQAFKILGLDKGAFNFRLDPAFFGRHPELYDSSSDLMAQGVALRPYNQVAISAPRELDISVLGQYQEMSRYLTDTALEPHRASQML</sequence>
<dbReference type="PANTHER" id="PTHR38116:SF9">
    <property type="entry name" value="BZIP DOMAIN-CONTAINING PROTEIN"/>
    <property type="match status" value="1"/>
</dbReference>
<dbReference type="AlphaFoldDB" id="W9WYH1"/>
<dbReference type="Proteomes" id="UP000019471">
    <property type="component" value="Unassembled WGS sequence"/>
</dbReference>
<comment type="caution">
    <text evidence="3">The sequence shown here is derived from an EMBL/GenBank/DDBJ whole genome shotgun (WGS) entry which is preliminary data.</text>
</comment>